<dbReference type="InterPro" id="IPR010640">
    <property type="entry name" value="Low_temperature_requirement_A"/>
</dbReference>
<dbReference type="STRING" id="1423351.A0A074RLZ5"/>
<feature type="transmembrane region" description="Helical" evidence="2">
    <location>
        <begin position="597"/>
        <end position="617"/>
    </location>
</feature>
<evidence type="ECO:0000256" key="2">
    <source>
        <dbReference type="SAM" id="Phobius"/>
    </source>
</evidence>
<sequence length="757" mass="85699">MSDNSKLDDKFPPYFTKDPDATEPELVAKRREQWRHFSRDPYKPPRNDEKQGQSTEQAPESQKQEPTEYSRRLRHPGSGWTLLFYDLAWTATFATLSQNGTFIEAMDSVSYFGFFAAMMWLWASQTLYSVHFYTNDWFHLTSIFLQLIIFGLLAATTKGYYLTNFISRSPGSTELNSNADTISDEDELKRFDDERTDLFSAKAMALAFALTRFLHLIQYLRACYYARWGKGAETRGHTRRGLFFFDRVHPQVYAIIVGLIFSNMMLFAAVGIMFSSYGTSVQGASLKLGLWIGGFFLEILSHVWYPVLRLMASRRTEKETLQGQIERVPHWTEDVNPLPLAKVDLRERLDTITTIILGESINGFAGTLASILTLAGVGKAVGIHVASTAFTIWFIAYMYFEGPKSGSSPEGEGLRRLTWMVFYLPFLASIFLLFVGIKNQFLLTSFLSTLGKSFEELPTLLEQQNVAQRLIDSDSTLESDTIIKTFFFERKVIWKPHYQQLTDLFLNALNETDFQHQMGAWGARLSMTMVSKSYEALNGEESISEDIRPLITNYTTNFTASLEDARLSADPDVDWGKLEYYKILTQLLHGSFEGARYILAFAALIPICLGIQCIIHSLPRDRYQWGAITSRLVLGVILALLLLLNIGRYQEFFVSQSLEKQRAGVFLWLEAFWVLPTIAIAYALQFLAEIGLAYFAKKATEKARLADVQAKAEAGVRTSAMVIGGAAIVDQLASNLPQIPYTDPSSEQDDKRASVVD</sequence>
<feature type="transmembrane region" description="Helical" evidence="2">
    <location>
        <begin position="109"/>
        <end position="130"/>
    </location>
</feature>
<dbReference type="OrthoDB" id="3177213at2759"/>
<keyword evidence="2" id="KW-0472">Membrane</keyword>
<organism evidence="3 4">
    <name type="scientific">Rhizoctonia solani 123E</name>
    <dbReference type="NCBI Taxonomy" id="1423351"/>
    <lineage>
        <taxon>Eukaryota</taxon>
        <taxon>Fungi</taxon>
        <taxon>Dikarya</taxon>
        <taxon>Basidiomycota</taxon>
        <taxon>Agaricomycotina</taxon>
        <taxon>Agaricomycetes</taxon>
        <taxon>Cantharellales</taxon>
        <taxon>Ceratobasidiaceae</taxon>
        <taxon>Rhizoctonia</taxon>
    </lineage>
</organism>
<gene>
    <name evidence="3" type="ORF">V565_142100</name>
</gene>
<dbReference type="PANTHER" id="PTHR42101:SF1">
    <property type="entry name" value="LOW TEMPERATURE REQUIREMENT A"/>
    <property type="match status" value="1"/>
</dbReference>
<feature type="transmembrane region" description="Helical" evidence="2">
    <location>
        <begin position="137"/>
        <end position="155"/>
    </location>
</feature>
<feature type="transmembrane region" description="Helical" evidence="2">
    <location>
        <begin position="623"/>
        <end position="644"/>
    </location>
</feature>
<comment type="caution">
    <text evidence="3">The sequence shown here is derived from an EMBL/GenBank/DDBJ whole genome shotgun (WGS) entry which is preliminary data.</text>
</comment>
<keyword evidence="2" id="KW-1133">Transmembrane helix</keyword>
<feature type="compositionally biased region" description="Basic and acidic residues" evidence="1">
    <location>
        <begin position="1"/>
        <end position="11"/>
    </location>
</feature>
<feature type="transmembrane region" description="Helical" evidence="2">
    <location>
        <begin position="665"/>
        <end position="688"/>
    </location>
</feature>
<evidence type="ECO:0000313" key="3">
    <source>
        <dbReference type="EMBL" id="KEP47839.1"/>
    </source>
</evidence>
<dbReference type="Pfam" id="PF06772">
    <property type="entry name" value="LtrA"/>
    <property type="match status" value="1"/>
</dbReference>
<feature type="region of interest" description="Disordered" evidence="1">
    <location>
        <begin position="1"/>
        <end position="72"/>
    </location>
</feature>
<dbReference type="AlphaFoldDB" id="A0A074RLZ5"/>
<dbReference type="HOGENOM" id="CLU_024527_0_0_1"/>
<name>A0A074RLZ5_9AGAM</name>
<accession>A0A074RLZ5</accession>
<protein>
    <submittedName>
        <fullName evidence="3">Putative transmembrane protein</fullName>
    </submittedName>
</protein>
<feature type="transmembrane region" description="Helical" evidence="2">
    <location>
        <begin position="420"/>
        <end position="437"/>
    </location>
</feature>
<feature type="compositionally biased region" description="Basic and acidic residues" evidence="1">
    <location>
        <begin position="26"/>
        <end position="51"/>
    </location>
</feature>
<feature type="compositionally biased region" description="Basic and acidic residues" evidence="1">
    <location>
        <begin position="62"/>
        <end position="71"/>
    </location>
</feature>
<dbReference type="PANTHER" id="PTHR42101">
    <property type="entry name" value="CHROMOSOME 16, WHOLE GENOME SHOTGUN SEQUENCE"/>
    <property type="match status" value="1"/>
</dbReference>
<reference evidence="3 4" key="1">
    <citation type="submission" date="2013-12" db="EMBL/GenBank/DDBJ databases">
        <authorList>
            <person name="Cubeta M."/>
            <person name="Pakala S."/>
            <person name="Fedorova N."/>
            <person name="Thomas E."/>
            <person name="Dean R."/>
            <person name="Jabaji S."/>
            <person name="Neate S."/>
            <person name="Toda T."/>
            <person name="Tavantzis S."/>
            <person name="Vilgalys R."/>
            <person name="Bharathan N."/>
            <person name="Pakala S."/>
            <person name="Losada L.S."/>
            <person name="Zafar N."/>
            <person name="Nierman W."/>
        </authorList>
    </citation>
    <scope>NUCLEOTIDE SEQUENCE [LARGE SCALE GENOMIC DNA]</scope>
    <source>
        <strain evidence="3 4">123E</strain>
    </source>
</reference>
<dbReference type="EMBL" id="AZST01000638">
    <property type="protein sequence ID" value="KEP47839.1"/>
    <property type="molecule type" value="Genomic_DNA"/>
</dbReference>
<feature type="transmembrane region" description="Helical" evidence="2">
    <location>
        <begin position="288"/>
        <end position="308"/>
    </location>
</feature>
<evidence type="ECO:0000256" key="1">
    <source>
        <dbReference type="SAM" id="MobiDB-lite"/>
    </source>
</evidence>
<keyword evidence="4" id="KW-1185">Reference proteome</keyword>
<evidence type="ECO:0000313" key="4">
    <source>
        <dbReference type="Proteomes" id="UP000027456"/>
    </source>
</evidence>
<feature type="compositionally biased region" description="Polar residues" evidence="1">
    <location>
        <begin position="52"/>
        <end position="61"/>
    </location>
</feature>
<keyword evidence="2 3" id="KW-0812">Transmembrane</keyword>
<feature type="transmembrane region" description="Helical" evidence="2">
    <location>
        <begin position="252"/>
        <end position="276"/>
    </location>
</feature>
<proteinExistence type="predicted"/>
<dbReference type="Proteomes" id="UP000027456">
    <property type="component" value="Unassembled WGS sequence"/>
</dbReference>
<feature type="transmembrane region" description="Helical" evidence="2">
    <location>
        <begin position="380"/>
        <end position="400"/>
    </location>
</feature>